<keyword evidence="1 4" id="KW-0349">Heme</keyword>
<dbReference type="STRING" id="926566.Terro_3907"/>
<dbReference type="Gene3D" id="1.10.760.10">
    <property type="entry name" value="Cytochrome c-like domain"/>
    <property type="match status" value="2"/>
</dbReference>
<evidence type="ECO:0000256" key="2">
    <source>
        <dbReference type="ARBA" id="ARBA00022723"/>
    </source>
</evidence>
<dbReference type="GO" id="GO:0020037">
    <property type="term" value="F:heme binding"/>
    <property type="evidence" value="ECO:0007669"/>
    <property type="project" value="InterPro"/>
</dbReference>
<name>I3ZLJ8_TERRK</name>
<dbReference type="GO" id="GO:0009055">
    <property type="term" value="F:electron transfer activity"/>
    <property type="evidence" value="ECO:0007669"/>
    <property type="project" value="InterPro"/>
</dbReference>
<feature type="region of interest" description="Disordered" evidence="5">
    <location>
        <begin position="83"/>
        <end position="105"/>
    </location>
</feature>
<feature type="region of interest" description="Disordered" evidence="5">
    <location>
        <begin position="1"/>
        <end position="23"/>
    </location>
</feature>
<dbReference type="Proteomes" id="UP000006056">
    <property type="component" value="Chromosome"/>
</dbReference>
<evidence type="ECO:0000313" key="8">
    <source>
        <dbReference type="Proteomes" id="UP000006056"/>
    </source>
</evidence>
<feature type="domain" description="Cytochrome c" evidence="6">
    <location>
        <begin position="115"/>
        <end position="192"/>
    </location>
</feature>
<reference evidence="7 8" key="1">
    <citation type="submission" date="2012-06" db="EMBL/GenBank/DDBJ databases">
        <title>Complete genome of Terriglobus roseus DSM 18391.</title>
        <authorList>
            <consortium name="US DOE Joint Genome Institute (JGI-PGF)"/>
            <person name="Lucas S."/>
            <person name="Copeland A."/>
            <person name="Lapidus A."/>
            <person name="Glavina del Rio T."/>
            <person name="Dalin E."/>
            <person name="Tice H."/>
            <person name="Bruce D."/>
            <person name="Goodwin L."/>
            <person name="Pitluck S."/>
            <person name="Peters L."/>
            <person name="Mikhailova N."/>
            <person name="Munk A.C.C."/>
            <person name="Kyrpides N."/>
            <person name="Mavromatis K."/>
            <person name="Ivanova N."/>
            <person name="Brettin T."/>
            <person name="Detter J.C."/>
            <person name="Han C."/>
            <person name="Larimer F."/>
            <person name="Land M."/>
            <person name="Hauser L."/>
            <person name="Markowitz V."/>
            <person name="Cheng J.-F."/>
            <person name="Hugenholtz P."/>
            <person name="Woyke T."/>
            <person name="Wu D."/>
            <person name="Brambilla E."/>
            <person name="Klenk H.-P."/>
            <person name="Eisen J.A."/>
        </authorList>
    </citation>
    <scope>NUCLEOTIDE SEQUENCE [LARGE SCALE GENOMIC DNA]</scope>
    <source>
        <strain evidence="8">DSM 18391 / NRRL B-41598 / KBS 63</strain>
    </source>
</reference>
<dbReference type="InterPro" id="IPR009056">
    <property type="entry name" value="Cyt_c-like_dom"/>
</dbReference>
<sequence length="348" mass="37433">MAGIAPLTAHGQTPGALPDGQHRDTVQRACSACHTVQMFAGRRMSRQQWGATVSNMIGRGAKISDDEFDQIVGYLATTFPVDGKPGATTAQTKTPRKPSLIDQAGSDDKQVVDEDAAARGKTVYIAGCITCHGTRARGGARGADLLRSVLVLHDRYGSTLGPYLAQGHPKARPVSLSKEELVDLSHFLHQQIGDTLRTGPNNSPLNILVGDARAGKVYFETTGGCTQCHSVTGDLQHIASKYDPPALQQKIVFPDNRAITKQGTASRQHSAVTVTVTTPSGTTVTGEPTDIDDFHVSLRNAEGRYFTFTRSADLKVEKHDPLAGHHALLDTYTDKDIHDVVSYLETLQ</sequence>
<dbReference type="PATRIC" id="fig|926566.3.peg.3848"/>
<protein>
    <submittedName>
        <fullName evidence="7">Cytochrome c</fullName>
    </submittedName>
</protein>
<proteinExistence type="predicted"/>
<evidence type="ECO:0000259" key="6">
    <source>
        <dbReference type="PROSITE" id="PS51007"/>
    </source>
</evidence>
<dbReference type="HOGENOM" id="CLU_057863_0_0_0"/>
<dbReference type="PROSITE" id="PS51007">
    <property type="entry name" value="CYTC"/>
    <property type="match status" value="2"/>
</dbReference>
<dbReference type="InterPro" id="IPR036909">
    <property type="entry name" value="Cyt_c-like_dom_sf"/>
</dbReference>
<gene>
    <name evidence="7" type="ordered locus">Terro_3907</name>
</gene>
<dbReference type="KEGG" id="trs:Terro_3907"/>
<evidence type="ECO:0000313" key="7">
    <source>
        <dbReference type="EMBL" id="AFL90116.1"/>
    </source>
</evidence>
<dbReference type="eggNOG" id="COG2010">
    <property type="taxonomic scope" value="Bacteria"/>
</dbReference>
<keyword evidence="2 4" id="KW-0479">Metal-binding</keyword>
<feature type="domain" description="Cytochrome c" evidence="6">
    <location>
        <begin position="210"/>
        <end position="348"/>
    </location>
</feature>
<evidence type="ECO:0000256" key="1">
    <source>
        <dbReference type="ARBA" id="ARBA00022617"/>
    </source>
</evidence>
<evidence type="ECO:0000256" key="3">
    <source>
        <dbReference type="ARBA" id="ARBA00023004"/>
    </source>
</evidence>
<keyword evidence="3 4" id="KW-0408">Iron</keyword>
<keyword evidence="8" id="KW-1185">Reference proteome</keyword>
<evidence type="ECO:0000256" key="5">
    <source>
        <dbReference type="SAM" id="MobiDB-lite"/>
    </source>
</evidence>
<organism evidence="7 8">
    <name type="scientific">Terriglobus roseus (strain DSM 18391 / NRRL B-41598 / KBS 63)</name>
    <dbReference type="NCBI Taxonomy" id="926566"/>
    <lineage>
        <taxon>Bacteria</taxon>
        <taxon>Pseudomonadati</taxon>
        <taxon>Acidobacteriota</taxon>
        <taxon>Terriglobia</taxon>
        <taxon>Terriglobales</taxon>
        <taxon>Acidobacteriaceae</taxon>
        <taxon>Terriglobus</taxon>
    </lineage>
</organism>
<accession>I3ZLJ8</accession>
<dbReference type="SUPFAM" id="SSF46626">
    <property type="entry name" value="Cytochrome c"/>
    <property type="match status" value="3"/>
</dbReference>
<evidence type="ECO:0000256" key="4">
    <source>
        <dbReference type="PROSITE-ProRule" id="PRU00433"/>
    </source>
</evidence>
<dbReference type="AlphaFoldDB" id="I3ZLJ8"/>
<dbReference type="EMBL" id="CP003379">
    <property type="protein sequence ID" value="AFL90116.1"/>
    <property type="molecule type" value="Genomic_DNA"/>
</dbReference>
<dbReference type="GO" id="GO:0046872">
    <property type="term" value="F:metal ion binding"/>
    <property type="evidence" value="ECO:0007669"/>
    <property type="project" value="UniProtKB-KW"/>
</dbReference>